<evidence type="ECO:0000256" key="1">
    <source>
        <dbReference type="ARBA" id="ARBA00004191"/>
    </source>
</evidence>
<feature type="signal peptide" evidence="9">
    <location>
        <begin position="1"/>
        <end position="26"/>
    </location>
</feature>
<dbReference type="InterPro" id="IPR000743">
    <property type="entry name" value="Glyco_hydro_28"/>
</dbReference>
<dbReference type="PANTHER" id="PTHR31375">
    <property type="match status" value="1"/>
</dbReference>
<name>A0AAD7PDT0_QUISA</name>
<gene>
    <name evidence="10" type="ORF">O6P43_027226</name>
</gene>
<dbReference type="GO" id="GO:0071555">
    <property type="term" value="P:cell wall organization"/>
    <property type="evidence" value="ECO:0007669"/>
    <property type="project" value="UniProtKB-KW"/>
</dbReference>
<comment type="similarity">
    <text evidence="2 8">Belongs to the glycosyl hydrolase 28 family.</text>
</comment>
<feature type="chain" id="PRO_5041988261" evidence="9">
    <location>
        <begin position="27"/>
        <end position="403"/>
    </location>
</feature>
<dbReference type="InterPro" id="IPR011050">
    <property type="entry name" value="Pectin_lyase_fold/virulence"/>
</dbReference>
<protein>
    <submittedName>
        <fullName evidence="10">Pectin lyase-like superfamily protein</fullName>
    </submittedName>
</protein>
<dbReference type="KEGG" id="qsa:O6P43_027226"/>
<proteinExistence type="inferred from homology"/>
<dbReference type="InterPro" id="IPR006626">
    <property type="entry name" value="PbH1"/>
</dbReference>
<evidence type="ECO:0000256" key="5">
    <source>
        <dbReference type="ARBA" id="ARBA00022801"/>
    </source>
</evidence>
<keyword evidence="9" id="KW-0732">Signal</keyword>
<keyword evidence="11" id="KW-1185">Reference proteome</keyword>
<dbReference type="GO" id="GO:0004650">
    <property type="term" value="F:polygalacturonase activity"/>
    <property type="evidence" value="ECO:0007669"/>
    <property type="project" value="InterPro"/>
</dbReference>
<comment type="subcellular location">
    <subcellularLocation>
        <location evidence="1">Secreted</location>
        <location evidence="1">Cell wall</location>
    </subcellularLocation>
</comment>
<dbReference type="GO" id="GO:0016829">
    <property type="term" value="F:lyase activity"/>
    <property type="evidence" value="ECO:0007669"/>
    <property type="project" value="UniProtKB-KW"/>
</dbReference>
<dbReference type="EMBL" id="JARAOO010000011">
    <property type="protein sequence ID" value="KAJ7951135.1"/>
    <property type="molecule type" value="Genomic_DNA"/>
</dbReference>
<dbReference type="AlphaFoldDB" id="A0AAD7PDT0"/>
<evidence type="ECO:0000256" key="9">
    <source>
        <dbReference type="SAM" id="SignalP"/>
    </source>
</evidence>
<keyword evidence="7" id="KW-0961">Cell wall biogenesis/degradation</keyword>
<keyword evidence="6 8" id="KW-0326">Glycosidase</keyword>
<evidence type="ECO:0000256" key="7">
    <source>
        <dbReference type="ARBA" id="ARBA00023316"/>
    </source>
</evidence>
<dbReference type="Gene3D" id="2.160.20.10">
    <property type="entry name" value="Single-stranded right-handed beta-helix, Pectin lyase-like"/>
    <property type="match status" value="1"/>
</dbReference>
<evidence type="ECO:0000313" key="10">
    <source>
        <dbReference type="EMBL" id="KAJ7951135.1"/>
    </source>
</evidence>
<evidence type="ECO:0000256" key="8">
    <source>
        <dbReference type="RuleBase" id="RU361169"/>
    </source>
</evidence>
<evidence type="ECO:0000256" key="6">
    <source>
        <dbReference type="ARBA" id="ARBA00023295"/>
    </source>
</evidence>
<evidence type="ECO:0000256" key="4">
    <source>
        <dbReference type="ARBA" id="ARBA00022525"/>
    </source>
</evidence>
<keyword evidence="5 8" id="KW-0378">Hydrolase</keyword>
<evidence type="ECO:0000313" key="11">
    <source>
        <dbReference type="Proteomes" id="UP001163823"/>
    </source>
</evidence>
<dbReference type="SUPFAM" id="SSF51126">
    <property type="entry name" value="Pectin lyase-like"/>
    <property type="match status" value="1"/>
</dbReference>
<dbReference type="GO" id="GO:0005975">
    <property type="term" value="P:carbohydrate metabolic process"/>
    <property type="evidence" value="ECO:0007669"/>
    <property type="project" value="InterPro"/>
</dbReference>
<evidence type="ECO:0000256" key="2">
    <source>
        <dbReference type="ARBA" id="ARBA00008834"/>
    </source>
</evidence>
<dbReference type="SMART" id="SM00710">
    <property type="entry name" value="PbH1"/>
    <property type="match status" value="6"/>
</dbReference>
<sequence>MGFKHEFVRVCLVMFLLVWVIEAIEAEDNIRFFNVKDYGAVADSRNDNTQAFLKAWNEACKWEGRARVWIPKGTYMLNTVTFQGPCKGSMAFVIKNGVLKAPADKKSFLSTETWINFQYVDQLTVAGDGTLDGQGAAAWPYNDCSKNPDCHSLPATMGFGFVTNSQVHHVRSINSKNTHFVLYGCDNMNFTKIRISAPGDSPNTDGIKIGRSTRIKISNSVIGTGDDCVALLSGLKKIDISQVVCGPGHGISIGSLGKYDDEDEVEEISVKNCTFEGTSDGVRIKTWASGFDGKVSNLKYEDIVMNNVGKPIIIDQEYCPHPPCSQTPSKIQISDVTYKNFRGSSSSDVAVTLNCSPSKPCSDIRMENIDLWHQNSGSGKRVTSSCSNAYGVSYGKQSPPSCF</sequence>
<dbReference type="InterPro" id="IPR012334">
    <property type="entry name" value="Pectin_lyas_fold"/>
</dbReference>
<keyword evidence="4" id="KW-0964">Secreted</keyword>
<dbReference type="Pfam" id="PF00295">
    <property type="entry name" value="Glyco_hydro_28"/>
    <property type="match status" value="1"/>
</dbReference>
<dbReference type="FunFam" id="2.160.20.10:FF:000004">
    <property type="entry name" value="Pectin lyase-like superfamily protein"/>
    <property type="match status" value="1"/>
</dbReference>
<accession>A0AAD7PDT0</accession>
<evidence type="ECO:0000256" key="3">
    <source>
        <dbReference type="ARBA" id="ARBA00022512"/>
    </source>
</evidence>
<comment type="caution">
    <text evidence="10">The sequence shown here is derived from an EMBL/GenBank/DDBJ whole genome shotgun (WGS) entry which is preliminary data.</text>
</comment>
<organism evidence="10 11">
    <name type="scientific">Quillaja saponaria</name>
    <name type="common">Soap bark tree</name>
    <dbReference type="NCBI Taxonomy" id="32244"/>
    <lineage>
        <taxon>Eukaryota</taxon>
        <taxon>Viridiplantae</taxon>
        <taxon>Streptophyta</taxon>
        <taxon>Embryophyta</taxon>
        <taxon>Tracheophyta</taxon>
        <taxon>Spermatophyta</taxon>
        <taxon>Magnoliopsida</taxon>
        <taxon>eudicotyledons</taxon>
        <taxon>Gunneridae</taxon>
        <taxon>Pentapetalae</taxon>
        <taxon>rosids</taxon>
        <taxon>fabids</taxon>
        <taxon>Fabales</taxon>
        <taxon>Quillajaceae</taxon>
        <taxon>Quillaja</taxon>
    </lineage>
</organism>
<reference evidence="10" key="1">
    <citation type="journal article" date="2023" name="Science">
        <title>Elucidation of the pathway for biosynthesis of saponin adjuvants from the soapbark tree.</title>
        <authorList>
            <person name="Reed J."/>
            <person name="Orme A."/>
            <person name="El-Demerdash A."/>
            <person name="Owen C."/>
            <person name="Martin L.B.B."/>
            <person name="Misra R.C."/>
            <person name="Kikuchi S."/>
            <person name="Rejzek M."/>
            <person name="Martin A.C."/>
            <person name="Harkess A."/>
            <person name="Leebens-Mack J."/>
            <person name="Louveau T."/>
            <person name="Stephenson M.J."/>
            <person name="Osbourn A."/>
        </authorList>
    </citation>
    <scope>NUCLEOTIDE SEQUENCE</scope>
    <source>
        <strain evidence="10">S10</strain>
    </source>
</reference>
<keyword evidence="3" id="KW-0134">Cell wall</keyword>
<keyword evidence="10" id="KW-0456">Lyase</keyword>
<dbReference type="Proteomes" id="UP001163823">
    <property type="component" value="Chromosome 11"/>
</dbReference>